<dbReference type="PROSITE" id="PS51194">
    <property type="entry name" value="HELICASE_CTER"/>
    <property type="match status" value="1"/>
</dbReference>
<evidence type="ECO:0000256" key="8">
    <source>
        <dbReference type="ARBA" id="ARBA00022840"/>
    </source>
</evidence>
<dbReference type="InterPro" id="IPR049730">
    <property type="entry name" value="SNF2/RAD54-like_C"/>
</dbReference>
<dbReference type="HOGENOM" id="CLU_000315_2_7_1"/>
<dbReference type="Proteomes" id="UP000053617">
    <property type="component" value="Unassembled WGS sequence"/>
</dbReference>
<sequence length="924" mass="104431">MTAINHLLNWDTVDVREYQLYDDPIDTTFSQPWIFDTPQTNDSSDDLIIDQQSWNGVYDGLFISDAAWEDFSPEPTVGSSIETWATENLAFENDIPKRAVDAGISTPIESVSSGQSPQLCFGMIYRTAARLNGVMSQIESKLHSPIVSRNANSFVFSVGRSESLLALQFPDGTQFALLNVHISNVLQKILDLPSIEFEAFADILTVRDTIRRATKANEATVPVNITVYGSVDTKETVESLFTDNKVWLQHPENPRAGSKYQNPHLVTFPGLNTAGSNGLSDMLAEDNLESDKNEKFRQAVSDVYSSLKRNSRLKMVEGDSRLKTLLMDHQKKALDFMMQREKGPVESEFSLWVPDKSDPEIEAFQHVITKSKSLVKPDETGGGILADEMGMGKSLSLLALVTKTLENAYTWQSGDDKSPTTFEFSYLTTSRATLILVPSALLLNEWRSEIEKHVDGSLKVTTYHGKYRCRKIPEIADSDIVLTTYHTLATESAAGPVDRKSLLHQVAWYRIVLDEAHIIRRKETTFYQTVSDLEGRFRWCLTGTPIQNKLDDIGNLFAFIRAQPFEKVAEFRRWIALPWDQGQTHALASERLVRLIDSVCLRRSRGLLHLPSITEQLRPLSFSSEERNQYEQTKRRMSRALQQRAGEIDRKNTFGLFHAQLQLRILCNHGTFQDPYSWTRRNMQVEREDAYYLFGRTKQVKCSSCKQAMPALSTNQVYRTFTETCAHVLCDECLEEPSQDFGHNESTRKVSCPICSAQNGRITGRSNHSLEPKTGKNQDLVTHGYSTKINALMSDLQQGLDSTKSIIFSCWTTTLDLIEKHLKDNNIKFGRIDGDSAVSCRQDILHLFSVSDSVRVLIMTTGTGAVGLNLAAANRIFIVEPQWNPSIENQAIGRAERLGQRQHVQVIRYVIKDTVEMVRRISDH</sequence>
<dbReference type="InterPro" id="IPR038718">
    <property type="entry name" value="SNF2-like_sf"/>
</dbReference>
<dbReference type="Gene3D" id="3.40.50.10810">
    <property type="entry name" value="Tandem AAA-ATPase domain"/>
    <property type="match status" value="1"/>
</dbReference>
<dbReference type="OrthoDB" id="448448at2759"/>
<dbReference type="GO" id="GO:0008094">
    <property type="term" value="F:ATP-dependent activity, acting on DNA"/>
    <property type="evidence" value="ECO:0007669"/>
    <property type="project" value="TreeGrafter"/>
</dbReference>
<evidence type="ECO:0000259" key="12">
    <source>
        <dbReference type="PROSITE" id="PS51194"/>
    </source>
</evidence>
<dbReference type="Pfam" id="PF00271">
    <property type="entry name" value="Helicase_C"/>
    <property type="match status" value="1"/>
</dbReference>
<evidence type="ECO:0000259" key="11">
    <source>
        <dbReference type="PROSITE" id="PS51192"/>
    </source>
</evidence>
<dbReference type="InterPro" id="IPR001841">
    <property type="entry name" value="Znf_RING"/>
</dbReference>
<dbReference type="SMART" id="SM00184">
    <property type="entry name" value="RING"/>
    <property type="match status" value="1"/>
</dbReference>
<dbReference type="CDD" id="cd18008">
    <property type="entry name" value="DEXDc_SHPRH-like"/>
    <property type="match status" value="1"/>
</dbReference>
<dbReference type="InterPro" id="IPR013083">
    <property type="entry name" value="Znf_RING/FYVE/PHD"/>
</dbReference>
<evidence type="ECO:0000256" key="7">
    <source>
        <dbReference type="ARBA" id="ARBA00022833"/>
    </source>
</evidence>
<feature type="domain" description="Helicase ATP-binding" evidence="11">
    <location>
        <begin position="374"/>
        <end position="563"/>
    </location>
</feature>
<dbReference type="GO" id="GO:0016787">
    <property type="term" value="F:hydrolase activity"/>
    <property type="evidence" value="ECO:0007669"/>
    <property type="project" value="UniProtKB-KW"/>
</dbReference>
<dbReference type="VEuPathDB" id="FungiDB:Z518_02376"/>
<dbReference type="SMART" id="SM00487">
    <property type="entry name" value="DEXDc"/>
    <property type="match status" value="1"/>
</dbReference>
<keyword evidence="4 9" id="KW-0863">Zinc-finger</keyword>
<protein>
    <submittedName>
        <fullName evidence="13">Uncharacterized protein</fullName>
    </submittedName>
</protein>
<evidence type="ECO:0000256" key="9">
    <source>
        <dbReference type="PROSITE-ProRule" id="PRU00175"/>
    </source>
</evidence>
<dbReference type="EMBL" id="KN847476">
    <property type="protein sequence ID" value="KIX07722.1"/>
    <property type="molecule type" value="Genomic_DNA"/>
</dbReference>
<dbReference type="CDD" id="cd18793">
    <property type="entry name" value="SF2_C_SNF"/>
    <property type="match status" value="1"/>
</dbReference>
<evidence type="ECO:0000313" key="14">
    <source>
        <dbReference type="Proteomes" id="UP000053617"/>
    </source>
</evidence>
<dbReference type="SMART" id="SM00490">
    <property type="entry name" value="HELICc"/>
    <property type="match status" value="1"/>
</dbReference>
<keyword evidence="7" id="KW-0862">Zinc</keyword>
<reference evidence="13 14" key="1">
    <citation type="submission" date="2015-01" db="EMBL/GenBank/DDBJ databases">
        <title>The Genome Sequence of Rhinocladiella mackenzie CBS 650.93.</title>
        <authorList>
            <consortium name="The Broad Institute Genomics Platform"/>
            <person name="Cuomo C."/>
            <person name="de Hoog S."/>
            <person name="Gorbushina A."/>
            <person name="Stielow B."/>
            <person name="Teixiera M."/>
            <person name="Abouelleil A."/>
            <person name="Chapman S.B."/>
            <person name="Priest M."/>
            <person name="Young S.K."/>
            <person name="Wortman J."/>
            <person name="Nusbaum C."/>
            <person name="Birren B."/>
        </authorList>
    </citation>
    <scope>NUCLEOTIDE SEQUENCE [LARGE SCALE GENOMIC DNA]</scope>
    <source>
        <strain evidence="13 14">CBS 650.93</strain>
    </source>
</reference>
<dbReference type="Pfam" id="PF00176">
    <property type="entry name" value="SNF2-rel_dom"/>
    <property type="match status" value="1"/>
</dbReference>
<dbReference type="RefSeq" id="XP_013274858.1">
    <property type="nucleotide sequence ID" value="XM_013419404.1"/>
</dbReference>
<dbReference type="STRING" id="1442369.A0A0D2FZJ3"/>
<dbReference type="AlphaFoldDB" id="A0A0D2FZJ3"/>
<dbReference type="GO" id="GO:0006281">
    <property type="term" value="P:DNA repair"/>
    <property type="evidence" value="ECO:0007669"/>
    <property type="project" value="TreeGrafter"/>
</dbReference>
<evidence type="ECO:0000256" key="2">
    <source>
        <dbReference type="ARBA" id="ARBA00022723"/>
    </source>
</evidence>
<evidence type="ECO:0000313" key="13">
    <source>
        <dbReference type="EMBL" id="KIX07722.1"/>
    </source>
</evidence>
<feature type="domain" description="RING-type" evidence="10">
    <location>
        <begin position="702"/>
        <end position="756"/>
    </location>
</feature>
<gene>
    <name evidence="13" type="ORF">Z518_02376</name>
</gene>
<keyword evidence="8" id="KW-0067">ATP-binding</keyword>
<dbReference type="PROSITE" id="PS50089">
    <property type="entry name" value="ZF_RING_2"/>
    <property type="match status" value="1"/>
</dbReference>
<keyword evidence="3" id="KW-0547">Nucleotide-binding</keyword>
<dbReference type="InterPro" id="IPR001650">
    <property type="entry name" value="Helicase_C-like"/>
</dbReference>
<dbReference type="Gene3D" id="3.40.50.300">
    <property type="entry name" value="P-loop containing nucleotide triphosphate hydrolases"/>
    <property type="match status" value="1"/>
</dbReference>
<dbReference type="Gene3D" id="3.30.40.10">
    <property type="entry name" value="Zinc/RING finger domain, C3HC4 (zinc finger)"/>
    <property type="match status" value="1"/>
</dbReference>
<dbReference type="PANTHER" id="PTHR45626:SF52">
    <property type="entry name" value="SINGLE-STRANDED DNA-DEPENDENT ATPASE (EUROFUNG)"/>
    <property type="match status" value="1"/>
</dbReference>
<dbReference type="SUPFAM" id="SSF52540">
    <property type="entry name" value="P-loop containing nucleoside triphosphate hydrolases"/>
    <property type="match status" value="2"/>
</dbReference>
<evidence type="ECO:0000256" key="5">
    <source>
        <dbReference type="ARBA" id="ARBA00022801"/>
    </source>
</evidence>
<dbReference type="InterPro" id="IPR014001">
    <property type="entry name" value="Helicase_ATP-bd"/>
</dbReference>
<keyword evidence="14" id="KW-1185">Reference proteome</keyword>
<dbReference type="InterPro" id="IPR000330">
    <property type="entry name" value="SNF2_N"/>
</dbReference>
<dbReference type="GO" id="GO:0008270">
    <property type="term" value="F:zinc ion binding"/>
    <property type="evidence" value="ECO:0007669"/>
    <property type="project" value="UniProtKB-KW"/>
</dbReference>
<name>A0A0D2FZJ3_9EURO</name>
<comment type="similarity">
    <text evidence="1">Belongs to the SNF2/RAD54 helicase family.</text>
</comment>
<dbReference type="PANTHER" id="PTHR45626">
    <property type="entry name" value="TRANSCRIPTION TERMINATION FACTOR 2-RELATED"/>
    <property type="match status" value="1"/>
</dbReference>
<evidence type="ECO:0000256" key="4">
    <source>
        <dbReference type="ARBA" id="ARBA00022771"/>
    </source>
</evidence>
<proteinExistence type="inferred from homology"/>
<keyword evidence="6" id="KW-0347">Helicase</keyword>
<keyword evidence="5" id="KW-0378">Hydrolase</keyword>
<keyword evidence="2" id="KW-0479">Metal-binding</keyword>
<dbReference type="PROSITE" id="PS00518">
    <property type="entry name" value="ZF_RING_1"/>
    <property type="match status" value="1"/>
</dbReference>
<accession>A0A0D2FZJ3</accession>
<dbReference type="InterPro" id="IPR017907">
    <property type="entry name" value="Znf_RING_CS"/>
</dbReference>
<evidence type="ECO:0000259" key="10">
    <source>
        <dbReference type="PROSITE" id="PS50089"/>
    </source>
</evidence>
<dbReference type="PROSITE" id="PS51192">
    <property type="entry name" value="HELICASE_ATP_BIND_1"/>
    <property type="match status" value="1"/>
</dbReference>
<dbReference type="GO" id="GO:0005524">
    <property type="term" value="F:ATP binding"/>
    <property type="evidence" value="ECO:0007669"/>
    <property type="project" value="UniProtKB-KW"/>
</dbReference>
<dbReference type="InterPro" id="IPR050628">
    <property type="entry name" value="SNF2_RAD54_helicase_TF"/>
</dbReference>
<organism evidence="13 14">
    <name type="scientific">Rhinocladiella mackenziei CBS 650.93</name>
    <dbReference type="NCBI Taxonomy" id="1442369"/>
    <lineage>
        <taxon>Eukaryota</taxon>
        <taxon>Fungi</taxon>
        <taxon>Dikarya</taxon>
        <taxon>Ascomycota</taxon>
        <taxon>Pezizomycotina</taxon>
        <taxon>Eurotiomycetes</taxon>
        <taxon>Chaetothyriomycetidae</taxon>
        <taxon>Chaetothyriales</taxon>
        <taxon>Herpotrichiellaceae</taxon>
        <taxon>Rhinocladiella</taxon>
    </lineage>
</organism>
<dbReference type="GeneID" id="25290447"/>
<dbReference type="InterPro" id="IPR027417">
    <property type="entry name" value="P-loop_NTPase"/>
</dbReference>
<evidence type="ECO:0000256" key="6">
    <source>
        <dbReference type="ARBA" id="ARBA00022806"/>
    </source>
</evidence>
<evidence type="ECO:0000256" key="1">
    <source>
        <dbReference type="ARBA" id="ARBA00007025"/>
    </source>
</evidence>
<feature type="domain" description="Helicase C-terminal" evidence="12">
    <location>
        <begin position="795"/>
        <end position="924"/>
    </location>
</feature>
<dbReference type="GO" id="GO:0004386">
    <property type="term" value="F:helicase activity"/>
    <property type="evidence" value="ECO:0007669"/>
    <property type="project" value="UniProtKB-KW"/>
</dbReference>
<dbReference type="GO" id="GO:0005634">
    <property type="term" value="C:nucleus"/>
    <property type="evidence" value="ECO:0007669"/>
    <property type="project" value="TreeGrafter"/>
</dbReference>
<evidence type="ECO:0000256" key="3">
    <source>
        <dbReference type="ARBA" id="ARBA00022741"/>
    </source>
</evidence>